<dbReference type="Pfam" id="PF03061">
    <property type="entry name" value="4HBT"/>
    <property type="match status" value="1"/>
</dbReference>
<organism evidence="4 5">
    <name type="scientific">Glacieibacterium frigidum</name>
    <dbReference type="NCBI Taxonomy" id="2593303"/>
    <lineage>
        <taxon>Bacteria</taxon>
        <taxon>Pseudomonadati</taxon>
        <taxon>Pseudomonadota</taxon>
        <taxon>Alphaproteobacteria</taxon>
        <taxon>Sphingomonadales</taxon>
        <taxon>Sphingosinicellaceae</taxon>
        <taxon>Glacieibacterium</taxon>
    </lineage>
</organism>
<dbReference type="PANTHER" id="PTHR31793:SF37">
    <property type="entry name" value="ACYL-COA THIOESTER HYDROLASE YBGC"/>
    <property type="match status" value="1"/>
</dbReference>
<reference evidence="4 5" key="1">
    <citation type="submission" date="2019-07" db="EMBL/GenBank/DDBJ databases">
        <title>Novel species isolated from glacier.</title>
        <authorList>
            <person name="Liu Q."/>
            <person name="Xin Y.-H."/>
        </authorList>
    </citation>
    <scope>NUCLEOTIDE SEQUENCE [LARGE SCALE GENOMIC DNA]</scope>
    <source>
        <strain evidence="4 5">LB1R16</strain>
    </source>
</reference>
<proteinExistence type="inferred from homology"/>
<dbReference type="AlphaFoldDB" id="A0A552UGD2"/>
<evidence type="ECO:0000313" key="5">
    <source>
        <dbReference type="Proteomes" id="UP000317894"/>
    </source>
</evidence>
<evidence type="ECO:0000259" key="3">
    <source>
        <dbReference type="Pfam" id="PF03061"/>
    </source>
</evidence>
<keyword evidence="2 4" id="KW-0378">Hydrolase</keyword>
<name>A0A552UGD2_9SPHN</name>
<dbReference type="InterPro" id="IPR006684">
    <property type="entry name" value="YbgC/YbaW"/>
</dbReference>
<dbReference type="RefSeq" id="WP_143554825.1">
    <property type="nucleotide sequence ID" value="NZ_VJWA01000001.1"/>
</dbReference>
<dbReference type="InterPro" id="IPR029069">
    <property type="entry name" value="HotDog_dom_sf"/>
</dbReference>
<comment type="caution">
    <text evidence="4">The sequence shown here is derived from an EMBL/GenBank/DDBJ whole genome shotgun (WGS) entry which is preliminary data.</text>
</comment>
<dbReference type="SUPFAM" id="SSF54637">
    <property type="entry name" value="Thioesterase/thiol ester dehydrase-isomerase"/>
    <property type="match status" value="1"/>
</dbReference>
<dbReference type="PIRSF" id="PIRSF003230">
    <property type="entry name" value="YbgC"/>
    <property type="match status" value="1"/>
</dbReference>
<dbReference type="GO" id="GO:0047617">
    <property type="term" value="F:fatty acyl-CoA hydrolase activity"/>
    <property type="evidence" value="ECO:0007669"/>
    <property type="project" value="TreeGrafter"/>
</dbReference>
<dbReference type="InterPro" id="IPR006683">
    <property type="entry name" value="Thioestr_dom"/>
</dbReference>
<dbReference type="InterPro" id="IPR050563">
    <property type="entry name" value="4-hydroxybenzoyl-CoA_TE"/>
</dbReference>
<dbReference type="CDD" id="cd00586">
    <property type="entry name" value="4HBT"/>
    <property type="match status" value="1"/>
</dbReference>
<accession>A0A552UGD2</accession>
<evidence type="ECO:0000313" key="4">
    <source>
        <dbReference type="EMBL" id="TRW17280.1"/>
    </source>
</evidence>
<keyword evidence="5" id="KW-1185">Reference proteome</keyword>
<sequence length="150" mass="16831">MSAATGQFDARGVHRFAARAYFEDTDLTGVVYHANYLRYMERARSDMLVLCGIDQLALLGAAQGYFAVADLSIAYKRPARLGDDLTVVSWVTRVRAAATVMTQQVRRGDEVLTDAAVTACWLDAQGRPQRQPREWAQRFEQLRQSAETEN</sequence>
<gene>
    <name evidence="4" type="ORF">FMM06_03595</name>
</gene>
<evidence type="ECO:0000256" key="2">
    <source>
        <dbReference type="ARBA" id="ARBA00022801"/>
    </source>
</evidence>
<dbReference type="NCBIfam" id="TIGR00051">
    <property type="entry name" value="YbgC/FadM family acyl-CoA thioesterase"/>
    <property type="match status" value="1"/>
</dbReference>
<dbReference type="OrthoDB" id="9808429at2"/>
<dbReference type="EC" id="3.1.2.-" evidence="4"/>
<dbReference type="Gene3D" id="3.10.129.10">
    <property type="entry name" value="Hotdog Thioesterase"/>
    <property type="match status" value="1"/>
</dbReference>
<feature type="domain" description="Thioesterase" evidence="3">
    <location>
        <begin position="29"/>
        <end position="111"/>
    </location>
</feature>
<dbReference type="Proteomes" id="UP000317894">
    <property type="component" value="Unassembled WGS sequence"/>
</dbReference>
<protein>
    <submittedName>
        <fullName evidence="4">YbgC/FadM family acyl-CoA thioesterase</fullName>
        <ecNumber evidence="4">3.1.2.-</ecNumber>
    </submittedName>
</protein>
<dbReference type="EMBL" id="VJWA01000001">
    <property type="protein sequence ID" value="TRW17280.1"/>
    <property type="molecule type" value="Genomic_DNA"/>
</dbReference>
<evidence type="ECO:0000256" key="1">
    <source>
        <dbReference type="ARBA" id="ARBA00005953"/>
    </source>
</evidence>
<comment type="similarity">
    <text evidence="1">Belongs to the 4-hydroxybenzoyl-CoA thioesterase family.</text>
</comment>
<dbReference type="PANTHER" id="PTHR31793">
    <property type="entry name" value="4-HYDROXYBENZOYL-COA THIOESTERASE FAMILY MEMBER"/>
    <property type="match status" value="1"/>
</dbReference>